<organism evidence="2">
    <name type="scientific">uncultured Thermomicrobiales bacterium</name>
    <dbReference type="NCBI Taxonomy" id="1645740"/>
    <lineage>
        <taxon>Bacteria</taxon>
        <taxon>Pseudomonadati</taxon>
        <taxon>Thermomicrobiota</taxon>
        <taxon>Thermomicrobia</taxon>
        <taxon>Thermomicrobiales</taxon>
        <taxon>environmental samples</taxon>
    </lineage>
</organism>
<reference evidence="2" key="1">
    <citation type="submission" date="2020-02" db="EMBL/GenBank/DDBJ databases">
        <authorList>
            <person name="Meier V. D."/>
        </authorList>
    </citation>
    <scope>NUCLEOTIDE SEQUENCE</scope>
    <source>
        <strain evidence="2">AVDCRST_MAG87</strain>
    </source>
</reference>
<dbReference type="EMBL" id="CADCWJ010000517">
    <property type="protein sequence ID" value="CAA9570160.1"/>
    <property type="molecule type" value="Genomic_DNA"/>
</dbReference>
<gene>
    <name evidence="2" type="ORF">AVDCRST_MAG87-2336</name>
</gene>
<protein>
    <submittedName>
        <fullName evidence="2">Uncharacterized protein</fullName>
    </submittedName>
</protein>
<feature type="non-terminal residue" evidence="2">
    <location>
        <position position="1"/>
    </location>
</feature>
<name>A0A6J4VAQ1_9BACT</name>
<accession>A0A6J4VAQ1</accession>
<feature type="compositionally biased region" description="Basic residues" evidence="1">
    <location>
        <begin position="49"/>
        <end position="68"/>
    </location>
</feature>
<proteinExistence type="predicted"/>
<dbReference type="AlphaFoldDB" id="A0A6J4VAQ1"/>
<evidence type="ECO:0000313" key="2">
    <source>
        <dbReference type="EMBL" id="CAA9570160.1"/>
    </source>
</evidence>
<sequence>WSSCRVPACVRVIRRSLSGWKRVDAHGRASKSSRTFPAPDPVREPGSRRVSRWYRRRGRRGPSPVRRG</sequence>
<feature type="non-terminal residue" evidence="2">
    <location>
        <position position="68"/>
    </location>
</feature>
<evidence type="ECO:0000256" key="1">
    <source>
        <dbReference type="SAM" id="MobiDB-lite"/>
    </source>
</evidence>
<feature type="region of interest" description="Disordered" evidence="1">
    <location>
        <begin position="23"/>
        <end position="68"/>
    </location>
</feature>